<evidence type="ECO:0000313" key="5">
    <source>
        <dbReference type="Proteomes" id="UP001501578"/>
    </source>
</evidence>
<comment type="caution">
    <text evidence="4">The sequence shown here is derived from an EMBL/GenBank/DDBJ whole genome shotgun (WGS) entry which is preliminary data.</text>
</comment>
<dbReference type="Gene3D" id="1.10.10.60">
    <property type="entry name" value="Homeodomain-like"/>
    <property type="match status" value="1"/>
</dbReference>
<dbReference type="SUPFAM" id="SSF48498">
    <property type="entry name" value="Tetracyclin repressor-like, C-terminal domain"/>
    <property type="match status" value="1"/>
</dbReference>
<evidence type="ECO:0000256" key="2">
    <source>
        <dbReference type="PROSITE-ProRule" id="PRU00335"/>
    </source>
</evidence>
<keyword evidence="1 2" id="KW-0238">DNA-binding</keyword>
<feature type="DNA-binding region" description="H-T-H motif" evidence="2">
    <location>
        <begin position="37"/>
        <end position="56"/>
    </location>
</feature>
<dbReference type="InterPro" id="IPR009057">
    <property type="entry name" value="Homeodomain-like_sf"/>
</dbReference>
<dbReference type="EMBL" id="BAAAHQ010000011">
    <property type="protein sequence ID" value="GAA0925790.1"/>
    <property type="molecule type" value="Genomic_DNA"/>
</dbReference>
<dbReference type="InterPro" id="IPR036271">
    <property type="entry name" value="Tet_transcr_reg_TetR-rel_C_sf"/>
</dbReference>
<dbReference type="PANTHER" id="PTHR30055">
    <property type="entry name" value="HTH-TYPE TRANSCRIPTIONAL REGULATOR RUTR"/>
    <property type="match status" value="1"/>
</dbReference>
<name>A0ABN1PBB1_9ACTN</name>
<dbReference type="Pfam" id="PF14246">
    <property type="entry name" value="TetR_C_7"/>
    <property type="match status" value="1"/>
</dbReference>
<evidence type="ECO:0000259" key="3">
    <source>
        <dbReference type="PROSITE" id="PS50977"/>
    </source>
</evidence>
<organism evidence="4 5">
    <name type="scientific">Nonomuraea longicatena</name>
    <dbReference type="NCBI Taxonomy" id="83682"/>
    <lineage>
        <taxon>Bacteria</taxon>
        <taxon>Bacillati</taxon>
        <taxon>Actinomycetota</taxon>
        <taxon>Actinomycetes</taxon>
        <taxon>Streptosporangiales</taxon>
        <taxon>Streptosporangiaceae</taxon>
        <taxon>Nonomuraea</taxon>
    </lineage>
</organism>
<dbReference type="SUPFAM" id="SSF46689">
    <property type="entry name" value="Homeodomain-like"/>
    <property type="match status" value="1"/>
</dbReference>
<feature type="domain" description="HTH tetR-type" evidence="3">
    <location>
        <begin position="14"/>
        <end position="74"/>
    </location>
</feature>
<dbReference type="Proteomes" id="UP001501578">
    <property type="component" value="Unassembled WGS sequence"/>
</dbReference>
<proteinExistence type="predicted"/>
<evidence type="ECO:0000313" key="4">
    <source>
        <dbReference type="EMBL" id="GAA0925790.1"/>
    </source>
</evidence>
<dbReference type="Pfam" id="PF00440">
    <property type="entry name" value="TetR_N"/>
    <property type="match status" value="1"/>
</dbReference>
<accession>A0ABN1PBB1</accession>
<dbReference type="InterPro" id="IPR001647">
    <property type="entry name" value="HTH_TetR"/>
</dbReference>
<sequence length="207" mass="22514">MTRGRSSYHRAVAATNREAILGAAAQLFLEFGYDRTPLARVAERAGVSKATLFKQFPTKAELFEATVLAAGGSPAPEPVEIPAGDLYAGLVVLGRAYSELLTRPRMVALMRTVIAESHHFPELRERTFDFGTLPVLQALGRYLREAHSAGSADIDDPDLASAQFLGMIASAIFWPRLTHGTWSITKEEQSRAVDEAARTIAARFATP</sequence>
<dbReference type="InterPro" id="IPR050109">
    <property type="entry name" value="HTH-type_TetR-like_transc_reg"/>
</dbReference>
<dbReference type="PANTHER" id="PTHR30055:SF146">
    <property type="entry name" value="HTH-TYPE TRANSCRIPTIONAL DUAL REGULATOR CECR"/>
    <property type="match status" value="1"/>
</dbReference>
<dbReference type="PROSITE" id="PS50977">
    <property type="entry name" value="HTH_TETR_2"/>
    <property type="match status" value="1"/>
</dbReference>
<evidence type="ECO:0000256" key="1">
    <source>
        <dbReference type="ARBA" id="ARBA00023125"/>
    </source>
</evidence>
<dbReference type="PRINTS" id="PR00455">
    <property type="entry name" value="HTHTETR"/>
</dbReference>
<dbReference type="InterPro" id="IPR039536">
    <property type="entry name" value="TetR_C_Proteobacteria"/>
</dbReference>
<gene>
    <name evidence="4" type="ORF">GCM10009560_27450</name>
</gene>
<reference evidence="4 5" key="1">
    <citation type="journal article" date="2019" name="Int. J. Syst. Evol. Microbiol.">
        <title>The Global Catalogue of Microorganisms (GCM) 10K type strain sequencing project: providing services to taxonomists for standard genome sequencing and annotation.</title>
        <authorList>
            <consortium name="The Broad Institute Genomics Platform"/>
            <consortium name="The Broad Institute Genome Sequencing Center for Infectious Disease"/>
            <person name="Wu L."/>
            <person name="Ma J."/>
        </authorList>
    </citation>
    <scope>NUCLEOTIDE SEQUENCE [LARGE SCALE GENOMIC DNA]</scope>
    <source>
        <strain evidence="4 5">JCM 11136</strain>
    </source>
</reference>
<keyword evidence="5" id="KW-1185">Reference proteome</keyword>
<dbReference type="Gene3D" id="1.10.357.10">
    <property type="entry name" value="Tetracycline Repressor, domain 2"/>
    <property type="match status" value="1"/>
</dbReference>
<protein>
    <submittedName>
        <fullName evidence="4">TetR/AcrR family transcriptional regulator</fullName>
    </submittedName>
</protein>